<protein>
    <submittedName>
        <fullName evidence="1">Uncharacterized protein</fullName>
    </submittedName>
</protein>
<reference evidence="1 2" key="1">
    <citation type="journal article" date="2016" name="Genome Announc.">
        <title>Complete Genome Sequence of a New Megavirus Family Member Isolated from an Inland Water Lake for the First Time in India.</title>
        <authorList>
            <person name="Chatterjee A."/>
            <person name="Ali F."/>
            <person name="Bange D."/>
            <person name="Kondabagil K."/>
        </authorList>
    </citation>
    <scope>NUCLEOTIDE SEQUENCE [LARGE SCALE GENOMIC DNA]</scope>
    <source>
        <strain evidence="1">1</strain>
    </source>
</reference>
<evidence type="ECO:0000313" key="1">
    <source>
        <dbReference type="EMBL" id="ANB50298.1"/>
    </source>
</evidence>
<sequence>MTRHKFSSRHINLFNAFTVLLALCAAMQSVTAMAPGLKCPPPKAYPEDLLDNLWSGPQAYQGTTKVRGSVQIDTTGEFDFVKVANITGTFLQSYCKEIGSYFSEYYIDIEGVPVLVLNITFTLLEDDKLSQYNSYCTKYTPGSTEYIEATPVNNKFFYTTYHNTDIIRGPQPKFNFGDVTQSEFFFLDSTRKKTINLVSAFNPDATLKTFTTFNFEKVSNKLIPPTTSSGAQKRSVNDYSETIKIGKLNVPIQVVQEEYRHLFR</sequence>
<organism evidence="1 2">
    <name type="scientific">Powai lake megavirus</name>
    <dbReference type="NCBI Taxonomy" id="1842663"/>
    <lineage>
        <taxon>Viruses</taxon>
        <taxon>Varidnaviria</taxon>
        <taxon>Bamfordvirae</taxon>
        <taxon>Nucleocytoviricota</taxon>
        <taxon>Megaviricetes</taxon>
        <taxon>Imitervirales</taxon>
        <taxon>Mimiviridae</taxon>
        <taxon>Megamimivirinae</taxon>
        <taxon>Megavirus</taxon>
        <taxon>Megavirus powaiense</taxon>
    </lineage>
</organism>
<dbReference type="RefSeq" id="YP_010776049.1">
    <property type="nucleotide sequence ID" value="NC_075034.1"/>
</dbReference>
<dbReference type="EMBL" id="KU877344">
    <property type="protein sequence ID" value="ANB50298.1"/>
    <property type="molecule type" value="Genomic_DNA"/>
</dbReference>
<proteinExistence type="predicted"/>
<name>A0A167R4D8_9VIRU</name>
<dbReference type="GeneID" id="80512660"/>
<dbReference type="InterPro" id="IPR045327">
    <property type="entry name" value="DUF5881"/>
</dbReference>
<dbReference type="Proteomes" id="UP000241365">
    <property type="component" value="Segment"/>
</dbReference>
<dbReference type="Pfam" id="PF19228">
    <property type="entry name" value="DUF5881"/>
    <property type="match status" value="1"/>
</dbReference>
<dbReference type="KEGG" id="vg:80512660"/>
<evidence type="ECO:0000313" key="2">
    <source>
        <dbReference type="Proteomes" id="UP000241365"/>
    </source>
</evidence>
<accession>A0A167R4D8</accession>
<keyword evidence="2" id="KW-1185">Reference proteome</keyword>